<dbReference type="Proteomes" id="UP000298325">
    <property type="component" value="Unassembled WGS sequence"/>
</dbReference>
<protein>
    <submittedName>
        <fullName evidence="2">DUF4864 domain-containing protein</fullName>
    </submittedName>
</protein>
<sequence>MKSLTLTTSILAAVIALALMAMPATADETDDAIQNIILSQIEAFANDDKDAAWSFASDGIKRQSGSVDTFYNMVRLSYGPVYQATSLEFRERIPHPGFQIQVVRLVGPEGKRWRAAYRMVKNDDQWRIGGVALREAPGTI</sequence>
<evidence type="ECO:0000313" key="2">
    <source>
        <dbReference type="EMBL" id="TGN39200.1"/>
    </source>
</evidence>
<proteinExistence type="predicted"/>
<dbReference type="RefSeq" id="WP_135803509.1">
    <property type="nucleotide sequence ID" value="NZ_SRPF01000003.1"/>
</dbReference>
<organism evidence="2 3">
    <name type="scientific">Marinobacter confluentis</name>
    <dbReference type="NCBI Taxonomy" id="1697557"/>
    <lineage>
        <taxon>Bacteria</taxon>
        <taxon>Pseudomonadati</taxon>
        <taxon>Pseudomonadota</taxon>
        <taxon>Gammaproteobacteria</taxon>
        <taxon>Pseudomonadales</taxon>
        <taxon>Marinobacteraceae</taxon>
        <taxon>Marinobacter</taxon>
    </lineage>
</organism>
<feature type="chain" id="PRO_5021461395" evidence="1">
    <location>
        <begin position="27"/>
        <end position="140"/>
    </location>
</feature>
<feature type="signal peptide" evidence="1">
    <location>
        <begin position="1"/>
        <end position="26"/>
    </location>
</feature>
<evidence type="ECO:0000256" key="1">
    <source>
        <dbReference type="SAM" id="SignalP"/>
    </source>
</evidence>
<accession>A0A4Z1BX64</accession>
<dbReference type="InterPro" id="IPR032347">
    <property type="entry name" value="DUF4864"/>
</dbReference>
<reference evidence="2 3" key="1">
    <citation type="submission" date="2019-04" db="EMBL/GenBank/DDBJ databases">
        <authorList>
            <person name="Park S."/>
            <person name="Yoon J.-H."/>
        </authorList>
    </citation>
    <scope>NUCLEOTIDE SEQUENCE [LARGE SCALE GENOMIC DNA]</scope>
    <source>
        <strain evidence="2 3">HJM-18</strain>
    </source>
</reference>
<keyword evidence="3" id="KW-1185">Reference proteome</keyword>
<keyword evidence="1" id="KW-0732">Signal</keyword>
<comment type="caution">
    <text evidence="2">The sequence shown here is derived from an EMBL/GenBank/DDBJ whole genome shotgun (WGS) entry which is preliminary data.</text>
</comment>
<dbReference type="AlphaFoldDB" id="A0A4Z1BX64"/>
<name>A0A4Z1BX64_9GAMM</name>
<dbReference type="EMBL" id="SRPF01000003">
    <property type="protein sequence ID" value="TGN39200.1"/>
    <property type="molecule type" value="Genomic_DNA"/>
</dbReference>
<dbReference type="OrthoDB" id="9130422at2"/>
<gene>
    <name evidence="2" type="ORF">E5Q11_11135</name>
</gene>
<evidence type="ECO:0000313" key="3">
    <source>
        <dbReference type="Proteomes" id="UP000298325"/>
    </source>
</evidence>
<dbReference type="Pfam" id="PF16156">
    <property type="entry name" value="DUF4864"/>
    <property type="match status" value="1"/>
</dbReference>